<dbReference type="InterPro" id="IPR050253">
    <property type="entry name" value="Seed_Storage-Functional"/>
</dbReference>
<organism evidence="2 3">
    <name type="scientific">Nocardia arthritidis</name>
    <dbReference type="NCBI Taxonomy" id="228602"/>
    <lineage>
        <taxon>Bacteria</taxon>
        <taxon>Bacillati</taxon>
        <taxon>Actinomycetota</taxon>
        <taxon>Actinomycetes</taxon>
        <taxon>Mycobacteriales</taxon>
        <taxon>Nocardiaceae</taxon>
        <taxon>Nocardia</taxon>
    </lineage>
</organism>
<proteinExistence type="predicted"/>
<dbReference type="InterPro" id="IPR006311">
    <property type="entry name" value="TAT_signal"/>
</dbReference>
<dbReference type="GO" id="GO:0030145">
    <property type="term" value="F:manganese ion binding"/>
    <property type="evidence" value="ECO:0007669"/>
    <property type="project" value="InterPro"/>
</dbReference>
<keyword evidence="3" id="KW-1185">Reference proteome</keyword>
<evidence type="ECO:0000313" key="3">
    <source>
        <dbReference type="Proteomes" id="UP000503540"/>
    </source>
</evidence>
<dbReference type="EMBL" id="CP046172">
    <property type="protein sequence ID" value="QIS10485.1"/>
    <property type="molecule type" value="Genomic_DNA"/>
</dbReference>
<dbReference type="PANTHER" id="PTHR31189:SF2">
    <property type="entry name" value="RMLC-LIKE CUPINS SUPERFAMILY PROTEIN"/>
    <property type="match status" value="1"/>
</dbReference>
<dbReference type="RefSeq" id="WP_167473455.1">
    <property type="nucleotide sequence ID" value="NZ_CP046172.1"/>
</dbReference>
<dbReference type="InterPro" id="IPR006045">
    <property type="entry name" value="Cupin_1"/>
</dbReference>
<accession>A0A6G9YB45</accession>
<dbReference type="PROSITE" id="PS00725">
    <property type="entry name" value="GERMIN"/>
    <property type="match status" value="1"/>
</dbReference>
<dbReference type="Pfam" id="PF00190">
    <property type="entry name" value="Cupin_1"/>
    <property type="match status" value="1"/>
</dbReference>
<dbReference type="CDD" id="cd20306">
    <property type="entry name" value="cupin_OxDC-like"/>
    <property type="match status" value="1"/>
</dbReference>
<dbReference type="PROSITE" id="PS51318">
    <property type="entry name" value="TAT"/>
    <property type="match status" value="1"/>
</dbReference>
<dbReference type="Proteomes" id="UP000503540">
    <property type="component" value="Chromosome"/>
</dbReference>
<dbReference type="Gene3D" id="2.60.120.10">
    <property type="entry name" value="Jelly Rolls"/>
    <property type="match status" value="1"/>
</dbReference>
<evidence type="ECO:0000259" key="1">
    <source>
        <dbReference type="SMART" id="SM00835"/>
    </source>
</evidence>
<sequence>MTTDSTPENTAAQPNRRALLGAGAAALGGAAVGAALVADASTAAADQLPNTAALDDNLNTAPHLFHLTATEPNRFDGGTLQGAHEDNFPVLAGQSGSVYFVRLEPGGVREPHWHPTAWELNFVISGTARWTILGTHPDGGYRNDVFDAGKGDLVFAPQGFFHYFENPDATAPLEVLVVFNTSAKEPNDDIGIVGAFNAVPREVLAAAFGVPRSAFDAIPTETKPVVITKRQVR</sequence>
<gene>
    <name evidence="2" type="ORF">F5544_12980</name>
</gene>
<feature type="domain" description="Cupin type-1" evidence="1">
    <location>
        <begin position="65"/>
        <end position="216"/>
    </location>
</feature>
<dbReference type="InterPro" id="IPR011051">
    <property type="entry name" value="RmlC_Cupin_sf"/>
</dbReference>
<dbReference type="InterPro" id="IPR019780">
    <property type="entry name" value="Germin_Mn-BS"/>
</dbReference>
<dbReference type="InterPro" id="IPR014710">
    <property type="entry name" value="RmlC-like_jellyroll"/>
</dbReference>
<evidence type="ECO:0000313" key="2">
    <source>
        <dbReference type="EMBL" id="QIS10485.1"/>
    </source>
</evidence>
<dbReference type="KEGG" id="nah:F5544_12980"/>
<dbReference type="AlphaFoldDB" id="A0A6G9YB45"/>
<name>A0A6G9YB45_9NOCA</name>
<protein>
    <submittedName>
        <fullName evidence="2">Cupin domain-containing protein</fullName>
    </submittedName>
</protein>
<reference evidence="2 3" key="1">
    <citation type="journal article" date="2019" name="ACS Chem. Biol.">
        <title>Identification and Mobilization of a Cryptic Antibiotic Biosynthesis Gene Locus from a Human-Pathogenic Nocardia Isolate.</title>
        <authorList>
            <person name="Herisse M."/>
            <person name="Ishida K."/>
            <person name="Porter J.L."/>
            <person name="Howden B."/>
            <person name="Hertweck C."/>
            <person name="Stinear T.P."/>
            <person name="Pidot S.J."/>
        </authorList>
    </citation>
    <scope>NUCLEOTIDE SEQUENCE [LARGE SCALE GENOMIC DNA]</scope>
    <source>
        <strain evidence="2 3">AUSMDU00012717</strain>
    </source>
</reference>
<dbReference type="SMART" id="SM00835">
    <property type="entry name" value="Cupin_1"/>
    <property type="match status" value="1"/>
</dbReference>
<dbReference type="SUPFAM" id="SSF51182">
    <property type="entry name" value="RmlC-like cupins"/>
    <property type="match status" value="1"/>
</dbReference>
<dbReference type="PANTHER" id="PTHR31189">
    <property type="entry name" value="OS03G0336100 PROTEIN-RELATED"/>
    <property type="match status" value="1"/>
</dbReference>